<protein>
    <submittedName>
        <fullName evidence="6">Type III PLP-dependent enzyme</fullName>
    </submittedName>
</protein>
<sequence>MYVYDLDRIVAARDSLVEALPDGFDVYYALKANPHPDVARALREGSGHGCRAEISSTGELSAALAAGFTGAECLYTGPGKTDAELDEAVRRGVRMFSVESLSDAEHVGLAASRHGAVADCLLRINAPAAGAATGLRMMGKASQFGIDSETLPELMPRLTAVPGTRLVGAHFFTVSNAADEAALIGEFESAIALASRLESELGLPLEFLDIGGGFAAPYAAPGARATYSRLRSELERSLDRDLPRWRTGSPRLAVESGRHLVAESGHLVVRVVNIKVGRGRTFVILDAGINALGGLSGIGRLLPAAVSLDGCEQSLVATLAGPLCTPGDTLGQNVNLPELQVGDIIAIPNTGAYGITASLVTFLGREAPCEVVLRGREVVSASRLEYQRSYSVMTPDSL</sequence>
<keyword evidence="2" id="KW-0663">Pyridoxal phosphate</keyword>
<dbReference type="SUPFAM" id="SSF50621">
    <property type="entry name" value="Alanine racemase C-terminal domain-like"/>
    <property type="match status" value="1"/>
</dbReference>
<dbReference type="PRINTS" id="PR01182">
    <property type="entry name" value="ORNDCRBXLASE"/>
</dbReference>
<reference evidence="7" key="1">
    <citation type="journal article" date="2019" name="Int. J. Syst. Evol. Microbiol.">
        <title>The Global Catalogue of Microorganisms (GCM) 10K type strain sequencing project: providing services to taxonomists for standard genome sequencing and annotation.</title>
        <authorList>
            <consortium name="The Broad Institute Genomics Platform"/>
            <consortium name="The Broad Institute Genome Sequencing Center for Infectious Disease"/>
            <person name="Wu L."/>
            <person name="Ma J."/>
        </authorList>
    </citation>
    <scope>NUCLEOTIDE SEQUENCE [LARGE SCALE GENOMIC DNA]</scope>
    <source>
        <strain evidence="7">CECT 8064</strain>
    </source>
</reference>
<evidence type="ECO:0000259" key="4">
    <source>
        <dbReference type="Pfam" id="PF00278"/>
    </source>
</evidence>
<evidence type="ECO:0000256" key="3">
    <source>
        <dbReference type="RuleBase" id="RU003737"/>
    </source>
</evidence>
<dbReference type="PRINTS" id="PR01179">
    <property type="entry name" value="ODADCRBXLASE"/>
</dbReference>
<dbReference type="Pfam" id="PF02784">
    <property type="entry name" value="Orn_Arg_deC_N"/>
    <property type="match status" value="1"/>
</dbReference>
<dbReference type="EMBL" id="JBHSFS010000019">
    <property type="protein sequence ID" value="MFC4517270.1"/>
    <property type="molecule type" value="Genomic_DNA"/>
</dbReference>
<evidence type="ECO:0000256" key="2">
    <source>
        <dbReference type="ARBA" id="ARBA00022898"/>
    </source>
</evidence>
<dbReference type="Gene3D" id="3.20.20.10">
    <property type="entry name" value="Alanine racemase"/>
    <property type="match status" value="1"/>
</dbReference>
<dbReference type="InterPro" id="IPR000183">
    <property type="entry name" value="Orn/DAP/Arg_de-COase"/>
</dbReference>
<accession>A0ABV9BT63</accession>
<feature type="domain" description="Orn/DAP/Arg decarboxylase 2 N-terminal" evidence="5">
    <location>
        <begin position="7"/>
        <end position="262"/>
    </location>
</feature>
<comment type="cofactor">
    <cofactor evidence="1">
        <name>pyridoxal 5'-phosphate</name>
        <dbReference type="ChEBI" id="CHEBI:597326"/>
    </cofactor>
</comment>
<gene>
    <name evidence="6" type="ORF">ACFPEN_30700</name>
</gene>
<proteinExistence type="inferred from homology"/>
<dbReference type="InterPro" id="IPR029066">
    <property type="entry name" value="PLP-binding_barrel"/>
</dbReference>
<dbReference type="InterPro" id="IPR022643">
    <property type="entry name" value="De-COase2_C"/>
</dbReference>
<evidence type="ECO:0000256" key="1">
    <source>
        <dbReference type="ARBA" id="ARBA00001933"/>
    </source>
</evidence>
<dbReference type="InterPro" id="IPR009006">
    <property type="entry name" value="Ala_racemase/Decarboxylase_C"/>
</dbReference>
<keyword evidence="7" id="KW-1185">Reference proteome</keyword>
<comment type="similarity">
    <text evidence="3">Belongs to the Orn/Lys/Arg decarboxylase class-II family.</text>
</comment>
<dbReference type="RefSeq" id="WP_417924038.1">
    <property type="nucleotide sequence ID" value="NZ_JBHSFS010000019.1"/>
</dbReference>
<dbReference type="Proteomes" id="UP001595990">
    <property type="component" value="Unassembled WGS sequence"/>
</dbReference>
<evidence type="ECO:0000313" key="7">
    <source>
        <dbReference type="Proteomes" id="UP001595990"/>
    </source>
</evidence>
<evidence type="ECO:0000313" key="6">
    <source>
        <dbReference type="EMBL" id="MFC4517270.1"/>
    </source>
</evidence>
<dbReference type="InterPro" id="IPR002433">
    <property type="entry name" value="Orn_de-COase"/>
</dbReference>
<feature type="domain" description="Orn/DAP/Arg decarboxylase 2 C-terminal" evidence="4">
    <location>
        <begin position="2"/>
        <end position="351"/>
    </location>
</feature>
<comment type="caution">
    <text evidence="6">The sequence shown here is derived from an EMBL/GenBank/DDBJ whole genome shotgun (WGS) entry which is preliminary data.</text>
</comment>
<organism evidence="6 7">
    <name type="scientific">Streptomyces ehimensis</name>
    <dbReference type="NCBI Taxonomy" id="68195"/>
    <lineage>
        <taxon>Bacteria</taxon>
        <taxon>Bacillati</taxon>
        <taxon>Actinomycetota</taxon>
        <taxon>Actinomycetes</taxon>
        <taxon>Kitasatosporales</taxon>
        <taxon>Streptomycetaceae</taxon>
        <taxon>Streptomyces</taxon>
    </lineage>
</organism>
<name>A0ABV9BT63_9ACTN</name>
<dbReference type="Pfam" id="PF00278">
    <property type="entry name" value="Orn_DAP_Arg_deC"/>
    <property type="match status" value="1"/>
</dbReference>
<dbReference type="SUPFAM" id="SSF51419">
    <property type="entry name" value="PLP-binding barrel"/>
    <property type="match status" value="1"/>
</dbReference>
<dbReference type="PANTHER" id="PTHR43727:SF2">
    <property type="entry name" value="GROUP IV DECARBOXYLASE"/>
    <property type="match status" value="1"/>
</dbReference>
<dbReference type="Gene3D" id="2.40.37.10">
    <property type="entry name" value="Lyase, Ornithine Decarboxylase, Chain A, domain 1"/>
    <property type="match status" value="1"/>
</dbReference>
<dbReference type="InterPro" id="IPR022644">
    <property type="entry name" value="De-COase2_N"/>
</dbReference>
<dbReference type="PANTHER" id="PTHR43727">
    <property type="entry name" value="DIAMINOPIMELATE DECARBOXYLASE"/>
    <property type="match status" value="1"/>
</dbReference>
<evidence type="ECO:0000259" key="5">
    <source>
        <dbReference type="Pfam" id="PF02784"/>
    </source>
</evidence>